<dbReference type="Gene3D" id="1.20.120.680">
    <property type="entry name" value="Formiminotetrahydrofolate cyclodeaminase monomer, up-and-down helical bundle"/>
    <property type="match status" value="1"/>
</dbReference>
<protein>
    <submittedName>
        <fullName evidence="3">Sugar ABC transporter substrate-binding protein</fullName>
    </submittedName>
</protein>
<dbReference type="OrthoDB" id="7959174at2"/>
<reference evidence="3 4" key="1">
    <citation type="submission" date="2017-05" db="EMBL/GenBank/DDBJ databases">
        <title>Vagococcus spp. assemblies.</title>
        <authorList>
            <person name="Gulvik C.A."/>
        </authorList>
    </citation>
    <scope>NUCLEOTIDE SEQUENCE [LARGE SCALE GENOMIC DNA]</scope>
    <source>
        <strain evidence="3 4">CCUG 51432</strain>
    </source>
</reference>
<gene>
    <name evidence="3" type="ORF">CBF29_11555</name>
</gene>
<name>A0A430ANH9_9ENTE</name>
<dbReference type="AlphaFoldDB" id="A0A430ANH9"/>
<feature type="domain" description="Cyclodeaminase/cyclohydrolase" evidence="2">
    <location>
        <begin position="8"/>
        <end position="185"/>
    </location>
</feature>
<dbReference type="InterPro" id="IPR036178">
    <property type="entry name" value="Formintransfe-cycloase-like_sf"/>
</dbReference>
<evidence type="ECO:0000256" key="1">
    <source>
        <dbReference type="SAM" id="Coils"/>
    </source>
</evidence>
<evidence type="ECO:0000313" key="3">
    <source>
        <dbReference type="EMBL" id="RSU09477.1"/>
    </source>
</evidence>
<keyword evidence="1" id="KW-0175">Coiled coil</keyword>
<feature type="coiled-coil region" evidence="1">
    <location>
        <begin position="45"/>
        <end position="72"/>
    </location>
</feature>
<dbReference type="EMBL" id="NGKA01000021">
    <property type="protein sequence ID" value="RSU09477.1"/>
    <property type="molecule type" value="Genomic_DNA"/>
</dbReference>
<proteinExistence type="predicted"/>
<sequence length="208" mass="22572">MKLIDMKVKDFMTVLGSDEPAPGGGSASALAGSMGISLTKMVTELSFGKKKYEEFEALLKEAHEETTQLQASFIKAIDEDTEAFNKVSAVFSMPKETEKEKEERKEAMQQALKGATQTPFEMMEIAIEALNVTKKLIGKSNTNAASDLGVAALNLKSALQGAWLNVLINLSGVKDPAFVEQYQEQGARLLSEGSSLADEIYEAIEKIV</sequence>
<dbReference type="Proteomes" id="UP000287605">
    <property type="component" value="Unassembled WGS sequence"/>
</dbReference>
<organism evidence="3 4">
    <name type="scientific">Vagococcus elongatus</name>
    <dbReference type="NCBI Taxonomy" id="180344"/>
    <lineage>
        <taxon>Bacteria</taxon>
        <taxon>Bacillati</taxon>
        <taxon>Bacillota</taxon>
        <taxon>Bacilli</taxon>
        <taxon>Lactobacillales</taxon>
        <taxon>Enterococcaceae</taxon>
        <taxon>Vagococcus</taxon>
    </lineage>
</organism>
<evidence type="ECO:0000313" key="4">
    <source>
        <dbReference type="Proteomes" id="UP000287605"/>
    </source>
</evidence>
<dbReference type="RefSeq" id="WP_126809880.1">
    <property type="nucleotide sequence ID" value="NZ_NGKA01000021.1"/>
</dbReference>
<evidence type="ECO:0000259" key="2">
    <source>
        <dbReference type="Pfam" id="PF04961"/>
    </source>
</evidence>
<dbReference type="InterPro" id="IPR007044">
    <property type="entry name" value="Cyclodeamin/CycHdrlase"/>
</dbReference>
<accession>A0A430ANH9</accession>
<keyword evidence="4" id="KW-1185">Reference proteome</keyword>
<dbReference type="SUPFAM" id="SSF101262">
    <property type="entry name" value="Methenyltetrahydrofolate cyclohydrolase-like"/>
    <property type="match status" value="1"/>
</dbReference>
<dbReference type="Pfam" id="PF04961">
    <property type="entry name" value="FTCD_C"/>
    <property type="match status" value="1"/>
</dbReference>
<dbReference type="GO" id="GO:0003824">
    <property type="term" value="F:catalytic activity"/>
    <property type="evidence" value="ECO:0007669"/>
    <property type="project" value="InterPro"/>
</dbReference>
<comment type="caution">
    <text evidence="3">The sequence shown here is derived from an EMBL/GenBank/DDBJ whole genome shotgun (WGS) entry which is preliminary data.</text>
</comment>